<dbReference type="Pfam" id="PF02373">
    <property type="entry name" value="JmjC"/>
    <property type="match status" value="1"/>
</dbReference>
<organism evidence="19 20">
    <name type="scientific">Brachionus calyciflorus</name>
    <dbReference type="NCBI Taxonomy" id="104777"/>
    <lineage>
        <taxon>Eukaryota</taxon>
        <taxon>Metazoa</taxon>
        <taxon>Spiralia</taxon>
        <taxon>Gnathifera</taxon>
        <taxon>Rotifera</taxon>
        <taxon>Eurotatoria</taxon>
        <taxon>Monogononta</taxon>
        <taxon>Pseudotrocha</taxon>
        <taxon>Ploima</taxon>
        <taxon>Brachionidae</taxon>
        <taxon>Brachionus</taxon>
    </lineage>
</organism>
<evidence type="ECO:0000256" key="3">
    <source>
        <dbReference type="ARBA" id="ARBA00012900"/>
    </source>
</evidence>
<dbReference type="OrthoDB" id="9547406at2759"/>
<evidence type="ECO:0000256" key="11">
    <source>
        <dbReference type="ARBA" id="ARBA00023015"/>
    </source>
</evidence>
<comment type="cofactor">
    <cofactor evidence="1">
        <name>Fe(2+)</name>
        <dbReference type="ChEBI" id="CHEBI:29033"/>
    </cofactor>
</comment>
<evidence type="ECO:0000256" key="7">
    <source>
        <dbReference type="ARBA" id="ARBA00022853"/>
    </source>
</evidence>
<evidence type="ECO:0000313" key="19">
    <source>
        <dbReference type="EMBL" id="CAF0727957.1"/>
    </source>
</evidence>
<name>A0A813MUC0_9BILA</name>
<keyword evidence="9" id="KW-0560">Oxidoreductase</keyword>
<gene>
    <name evidence="19" type="ORF">OXX778_LOCUS2643</name>
</gene>
<evidence type="ECO:0000256" key="1">
    <source>
        <dbReference type="ARBA" id="ARBA00001954"/>
    </source>
</evidence>
<keyword evidence="7" id="KW-0156">Chromatin regulator</keyword>
<dbReference type="PANTHER" id="PTHR10694">
    <property type="entry name" value="LYSINE-SPECIFIC DEMETHYLASE"/>
    <property type="match status" value="1"/>
</dbReference>
<dbReference type="SMART" id="SM00249">
    <property type="entry name" value="PHD"/>
    <property type="match status" value="2"/>
</dbReference>
<dbReference type="GO" id="GO:0140684">
    <property type="term" value="F:histone H3K9me2/H3K9me3 demethylase activity"/>
    <property type="evidence" value="ECO:0007669"/>
    <property type="project" value="UniProtKB-EC"/>
</dbReference>
<dbReference type="InterPro" id="IPR001965">
    <property type="entry name" value="Znf_PHD"/>
</dbReference>
<evidence type="ECO:0000256" key="4">
    <source>
        <dbReference type="ARBA" id="ARBA00022723"/>
    </source>
</evidence>
<dbReference type="Gene3D" id="2.60.120.650">
    <property type="entry name" value="Cupin"/>
    <property type="match status" value="1"/>
</dbReference>
<keyword evidence="13" id="KW-0539">Nucleus</keyword>
<dbReference type="Proteomes" id="UP000663879">
    <property type="component" value="Unassembled WGS sequence"/>
</dbReference>
<dbReference type="GO" id="GO:0005634">
    <property type="term" value="C:nucleus"/>
    <property type="evidence" value="ECO:0007669"/>
    <property type="project" value="TreeGrafter"/>
</dbReference>
<evidence type="ECO:0000256" key="6">
    <source>
        <dbReference type="ARBA" id="ARBA00022833"/>
    </source>
</evidence>
<evidence type="ECO:0000256" key="10">
    <source>
        <dbReference type="ARBA" id="ARBA00023004"/>
    </source>
</evidence>
<comment type="catalytic activity">
    <reaction evidence="14">
        <text>N(6),N(6),N(6)-trimethyl-L-lysyl(9)-[histone H3] + 2 2-oxoglutarate + 2 O2 = N(6)-methyl-L-lysyl(9)-[histone H3] + 2 formaldehyde + 2 succinate + 2 CO2</text>
        <dbReference type="Rhea" id="RHEA:60200"/>
        <dbReference type="Rhea" id="RHEA-COMP:15538"/>
        <dbReference type="Rhea" id="RHEA-COMP:15542"/>
        <dbReference type="ChEBI" id="CHEBI:15379"/>
        <dbReference type="ChEBI" id="CHEBI:16526"/>
        <dbReference type="ChEBI" id="CHEBI:16810"/>
        <dbReference type="ChEBI" id="CHEBI:16842"/>
        <dbReference type="ChEBI" id="CHEBI:30031"/>
        <dbReference type="ChEBI" id="CHEBI:61929"/>
        <dbReference type="ChEBI" id="CHEBI:61961"/>
        <dbReference type="EC" id="1.14.11.66"/>
    </reaction>
</comment>
<dbReference type="SUPFAM" id="SSF51197">
    <property type="entry name" value="Clavaminate synthase-like"/>
    <property type="match status" value="1"/>
</dbReference>
<proteinExistence type="inferred from homology"/>
<dbReference type="InterPro" id="IPR003347">
    <property type="entry name" value="JmjC_dom"/>
</dbReference>
<keyword evidence="20" id="KW-1185">Reference proteome</keyword>
<dbReference type="SMART" id="SM00545">
    <property type="entry name" value="JmjN"/>
    <property type="match status" value="1"/>
</dbReference>
<dbReference type="Pfam" id="PF02375">
    <property type="entry name" value="JmjN"/>
    <property type="match status" value="1"/>
</dbReference>
<evidence type="ECO:0000256" key="5">
    <source>
        <dbReference type="ARBA" id="ARBA00022771"/>
    </source>
</evidence>
<dbReference type="EC" id="1.14.11.66" evidence="3"/>
<dbReference type="InterPro" id="IPR034732">
    <property type="entry name" value="EPHD"/>
</dbReference>
<evidence type="ECO:0000313" key="20">
    <source>
        <dbReference type="Proteomes" id="UP000663879"/>
    </source>
</evidence>
<feature type="domain" description="JmjC" evidence="17">
    <location>
        <begin position="139"/>
        <end position="305"/>
    </location>
</feature>
<dbReference type="AlphaFoldDB" id="A0A813MUC0"/>
<dbReference type="SMART" id="SM00558">
    <property type="entry name" value="JmjC"/>
    <property type="match status" value="1"/>
</dbReference>
<evidence type="ECO:0000256" key="9">
    <source>
        <dbReference type="ARBA" id="ARBA00023002"/>
    </source>
</evidence>
<evidence type="ECO:0000259" key="16">
    <source>
        <dbReference type="PROSITE" id="PS51183"/>
    </source>
</evidence>
<dbReference type="Gene3D" id="3.30.40.10">
    <property type="entry name" value="Zinc/RING finger domain, C3HC4 (zinc finger)"/>
    <property type="match status" value="2"/>
</dbReference>
<dbReference type="FunFam" id="2.60.120.650:FF:000048">
    <property type="entry name" value="Lysine-specific demethylase 4A"/>
    <property type="match status" value="1"/>
</dbReference>
<comment type="caution">
    <text evidence="19">The sequence shown here is derived from an EMBL/GenBank/DDBJ whole genome shotgun (WGS) entry which is preliminary data.</text>
</comment>
<dbReference type="InterPro" id="IPR003349">
    <property type="entry name" value="JmjN"/>
</dbReference>
<keyword evidence="11" id="KW-0805">Transcription regulation</keyword>
<dbReference type="Gene3D" id="3.10.330.70">
    <property type="match status" value="1"/>
</dbReference>
<keyword evidence="8" id="KW-0223">Dioxygenase</keyword>
<dbReference type="GO" id="GO:0008270">
    <property type="term" value="F:zinc ion binding"/>
    <property type="evidence" value="ECO:0007669"/>
    <property type="project" value="UniProtKB-KW"/>
</dbReference>
<dbReference type="InterPro" id="IPR013083">
    <property type="entry name" value="Znf_RING/FYVE/PHD"/>
</dbReference>
<evidence type="ECO:0000256" key="8">
    <source>
        <dbReference type="ARBA" id="ARBA00022964"/>
    </source>
</evidence>
<dbReference type="GO" id="GO:0051864">
    <property type="term" value="F:histone H3K36 demethylase activity"/>
    <property type="evidence" value="ECO:0007669"/>
    <property type="project" value="TreeGrafter"/>
</dbReference>
<feature type="region of interest" description="Disordered" evidence="15">
    <location>
        <begin position="804"/>
        <end position="826"/>
    </location>
</feature>
<feature type="domain" description="PHD-type" evidence="18">
    <location>
        <begin position="568"/>
        <end position="680"/>
    </location>
</feature>
<keyword evidence="12" id="KW-0804">Transcription</keyword>
<evidence type="ECO:0000259" key="18">
    <source>
        <dbReference type="PROSITE" id="PS51805"/>
    </source>
</evidence>
<dbReference type="CDD" id="cd15571">
    <property type="entry name" value="ePHD"/>
    <property type="match status" value="1"/>
</dbReference>
<evidence type="ECO:0000256" key="13">
    <source>
        <dbReference type="ARBA" id="ARBA00023242"/>
    </source>
</evidence>
<evidence type="ECO:0000256" key="14">
    <source>
        <dbReference type="ARBA" id="ARBA00049349"/>
    </source>
</evidence>
<dbReference type="PROSITE" id="PS51805">
    <property type="entry name" value="EPHD"/>
    <property type="match status" value="1"/>
</dbReference>
<accession>A0A813MUC0</accession>
<evidence type="ECO:0000256" key="12">
    <source>
        <dbReference type="ARBA" id="ARBA00023163"/>
    </source>
</evidence>
<feature type="domain" description="JmjN" evidence="16">
    <location>
        <begin position="10"/>
        <end position="52"/>
    </location>
</feature>
<dbReference type="SUPFAM" id="SSF63748">
    <property type="entry name" value="Tudor/PWWP/MBT"/>
    <property type="match status" value="1"/>
</dbReference>
<sequence length="862" mass="100271">MEHEDPNDQIPVFRPTFEEFKDFKSYINYIESKGAHKIGLAKIIPPSEWVPRKSGYDNLDNIKIKTPISQRVEGKEGIYTQYNIQTKGLYLSEFEKLANSKNYQTPSHKDYAELERKYWKNLTFNPPLYAADISGSLTDPDQPYWNINKLGTILDDLKNECNLKIEGVNTAYLYFGMWKSSFAWHTEDMDLYSINYVHFGKPKSWYVIPPEHGKRLERLAQGFFPTNFRDCSAFLRHKMTIISPRILNKYSIPFYKATQEAGQIIITFPYSYHAGYNHGYNCAESTNFAMERWIDYGKIATHCLCRPDMVKIKMDIFVQKYQPDQYELWKIGINNSTNELVKRKRNSIHGRSLADEFLRPMFSLEKIERIHQILRKYKTIILDERTSLLKLSLVKSLELIESVDSGYVHNLMSKFKENEINRSFVQNVNTYKTTLEKFSKSENFLFNESDEIIQLNKSQSEQYPYCSICILFKKSNQNEIVTPKKTINSEVLIPEICYLKNSSEKFYEFRNEKIDCLLECKTCKLSVHQNCYYGNLDEAKIYGGGGVSGKNNWLCDKCIWRMNKNRQEPSCSLCLQKSGALKLCEDKLKWAHITCALATSGIFFKDPMTRSSIVIPPKLFKKNPKCLFCSRAYGLTVKCDLIDCNNQFHTTCALKQKNNKCVFDQADWPKLITILCPQHSYLNNKCCNSNKLKPFQIDSKVFYENRVYTIVDYKEQIFYEVDFGDGTFSNDMLPEDILDLNGVPSPGSIVNVKWDDNSVYSSTFLGINHTYLYTLECDEKNLQLEDILIIKKLHKDLVPVNKNEEEQKRQVTKSKRIPPSTMSKKFTKKPKLSLNSDYIQNSNESELADMDSPFLTIQSLLN</sequence>
<dbReference type="Pfam" id="PF13832">
    <property type="entry name" value="zf-HC5HC2H_2"/>
    <property type="match status" value="1"/>
</dbReference>
<dbReference type="GO" id="GO:0000785">
    <property type="term" value="C:chromatin"/>
    <property type="evidence" value="ECO:0007669"/>
    <property type="project" value="TreeGrafter"/>
</dbReference>
<comment type="similarity">
    <text evidence="2">Belongs to the JHDM3 histone demethylase family.</text>
</comment>
<protein>
    <recommendedName>
        <fullName evidence="3">[histone H3]-trimethyl-L-lysine(9) demethylase</fullName>
        <ecNumber evidence="3">1.14.11.66</ecNumber>
    </recommendedName>
</protein>
<reference evidence="19" key="1">
    <citation type="submission" date="2021-02" db="EMBL/GenBank/DDBJ databases">
        <authorList>
            <person name="Nowell W R."/>
        </authorList>
    </citation>
    <scope>NUCLEOTIDE SEQUENCE</scope>
    <source>
        <strain evidence="19">Ploen Becks lab</strain>
    </source>
</reference>
<keyword evidence="10" id="KW-0408">Iron</keyword>
<dbReference type="PROSITE" id="PS51184">
    <property type="entry name" value="JMJC"/>
    <property type="match status" value="1"/>
</dbReference>
<keyword evidence="5" id="KW-0863">Zinc-finger</keyword>
<dbReference type="EMBL" id="CAJNOC010000213">
    <property type="protein sequence ID" value="CAF0727957.1"/>
    <property type="molecule type" value="Genomic_DNA"/>
</dbReference>
<dbReference type="PANTHER" id="PTHR10694:SF129">
    <property type="entry name" value="LYSINE-SPECIFIC DEMETHYLASE 4B-RELATED"/>
    <property type="match status" value="1"/>
</dbReference>
<keyword evidence="6" id="KW-0862">Zinc</keyword>
<evidence type="ECO:0000259" key="17">
    <source>
        <dbReference type="PROSITE" id="PS51184"/>
    </source>
</evidence>
<keyword evidence="4" id="KW-0479">Metal-binding</keyword>
<evidence type="ECO:0000256" key="15">
    <source>
        <dbReference type="SAM" id="MobiDB-lite"/>
    </source>
</evidence>
<evidence type="ECO:0000256" key="2">
    <source>
        <dbReference type="ARBA" id="ARBA00009711"/>
    </source>
</evidence>
<dbReference type="GO" id="GO:0010468">
    <property type="term" value="P:regulation of gene expression"/>
    <property type="evidence" value="ECO:0007669"/>
    <property type="project" value="TreeGrafter"/>
</dbReference>
<dbReference type="PROSITE" id="PS51183">
    <property type="entry name" value="JMJN"/>
    <property type="match status" value="1"/>
</dbReference>